<evidence type="ECO:0000313" key="2">
    <source>
        <dbReference type="EMBL" id="MXU82200.1"/>
    </source>
</evidence>
<evidence type="ECO:0000256" key="1">
    <source>
        <dbReference type="SAM" id="SignalP"/>
    </source>
</evidence>
<feature type="chain" id="PRO_5025370762" evidence="1">
    <location>
        <begin position="19"/>
        <end position="67"/>
    </location>
</feature>
<organism evidence="2">
    <name type="scientific">Ixodes ricinus</name>
    <name type="common">Common tick</name>
    <name type="synonym">Acarus ricinus</name>
    <dbReference type="NCBI Taxonomy" id="34613"/>
    <lineage>
        <taxon>Eukaryota</taxon>
        <taxon>Metazoa</taxon>
        <taxon>Ecdysozoa</taxon>
        <taxon>Arthropoda</taxon>
        <taxon>Chelicerata</taxon>
        <taxon>Arachnida</taxon>
        <taxon>Acari</taxon>
        <taxon>Parasitiformes</taxon>
        <taxon>Ixodida</taxon>
        <taxon>Ixodoidea</taxon>
        <taxon>Ixodidae</taxon>
        <taxon>Ixodinae</taxon>
        <taxon>Ixodes</taxon>
    </lineage>
</organism>
<dbReference type="EMBL" id="GIFC01000117">
    <property type="protein sequence ID" value="MXU82200.1"/>
    <property type="molecule type" value="Transcribed_RNA"/>
</dbReference>
<proteinExistence type="predicted"/>
<protein>
    <submittedName>
        <fullName evidence="2">Putative secreted protein</fullName>
    </submittedName>
</protein>
<accession>A0A6B0U0A1</accession>
<reference evidence="2" key="1">
    <citation type="submission" date="2019-12" db="EMBL/GenBank/DDBJ databases">
        <title>An insight into the sialome of adult female Ixodes ricinus ticks feeding for 6 days.</title>
        <authorList>
            <person name="Perner J."/>
            <person name="Ribeiro J.M.C."/>
        </authorList>
    </citation>
    <scope>NUCLEOTIDE SEQUENCE</scope>
    <source>
        <strain evidence="2">Semi-engorged</strain>
        <tissue evidence="2">Salivary glands</tissue>
    </source>
</reference>
<dbReference type="AlphaFoldDB" id="A0A6B0U0A1"/>
<sequence length="67" mass="7675">MRVCKLCSLLSVFRGYAAVQIWHMQRKGKSNVTCLTFSAYSKMADERVFIVHSLACAMLLHYQLTCD</sequence>
<feature type="signal peptide" evidence="1">
    <location>
        <begin position="1"/>
        <end position="18"/>
    </location>
</feature>
<name>A0A6B0U0A1_IXORI</name>
<keyword evidence="1" id="KW-0732">Signal</keyword>